<gene>
    <name evidence="4" type="ORF">AKAW2_61297S</name>
</gene>
<accession>A0A7R7WHE2</accession>
<dbReference type="OrthoDB" id="447842at2759"/>
<dbReference type="GO" id="GO:0035539">
    <property type="term" value="F:8-oxo-7,8-dihydrodeoxyguanosine triphosphate pyrophosphatase activity"/>
    <property type="evidence" value="ECO:0007669"/>
    <property type="project" value="TreeGrafter"/>
</dbReference>
<keyword evidence="1 2" id="KW-0378">Hydrolase</keyword>
<evidence type="ECO:0000256" key="2">
    <source>
        <dbReference type="RuleBase" id="RU003476"/>
    </source>
</evidence>
<organism evidence="4 5">
    <name type="scientific">Aspergillus kawachii</name>
    <name type="common">White koji mold</name>
    <name type="synonym">Aspergillus awamori var. kawachi</name>
    <dbReference type="NCBI Taxonomy" id="1069201"/>
    <lineage>
        <taxon>Eukaryota</taxon>
        <taxon>Fungi</taxon>
        <taxon>Dikarya</taxon>
        <taxon>Ascomycota</taxon>
        <taxon>Pezizomycotina</taxon>
        <taxon>Eurotiomycetes</taxon>
        <taxon>Eurotiomycetidae</taxon>
        <taxon>Eurotiales</taxon>
        <taxon>Aspergillaceae</taxon>
        <taxon>Aspergillus</taxon>
        <taxon>Aspergillus subgen. Circumdati</taxon>
    </lineage>
</organism>
<evidence type="ECO:0000313" key="5">
    <source>
        <dbReference type="Proteomes" id="UP000661280"/>
    </source>
</evidence>
<name>A0A7R7WHE2_ASPKA</name>
<dbReference type="GeneID" id="64964354"/>
<dbReference type="GO" id="GO:0006203">
    <property type="term" value="P:dGTP catabolic process"/>
    <property type="evidence" value="ECO:0007669"/>
    <property type="project" value="TreeGrafter"/>
</dbReference>
<dbReference type="SUPFAM" id="SSF55811">
    <property type="entry name" value="Nudix"/>
    <property type="match status" value="1"/>
</dbReference>
<dbReference type="InterPro" id="IPR015797">
    <property type="entry name" value="NUDIX_hydrolase-like_dom_sf"/>
</dbReference>
<dbReference type="PROSITE" id="PS00893">
    <property type="entry name" value="NUDIX_BOX"/>
    <property type="match status" value="1"/>
</dbReference>
<dbReference type="CDD" id="cd04678">
    <property type="entry name" value="NUDIX_MTH2_Nudt15"/>
    <property type="match status" value="1"/>
</dbReference>
<dbReference type="InterPro" id="IPR000086">
    <property type="entry name" value="NUDIX_hydrolase_dom"/>
</dbReference>
<sequence>MVILTMDQHINPISRILSIRSSLSWRIESIRNRYRQSPPASNSIPRTSFPSACKSDLLNSMSRTLFVTTRNYRSINLNPTDYSVTDTTTMDQTIRVAVAVYVFNKHGQTILGRRKGSLGAGTWGHPGGHLEFNESFEDCAAREVLEETGLEVTDIRFLTAINNANMEGGKHYVTIFVGCRLVDEDAEPVVKEPEKCVCWEWVTWDDMRATIERQREAERLGKMEEYEGRVLFKPILNLLQQRVEFDPLEIYQSVERC</sequence>
<dbReference type="Pfam" id="PF00293">
    <property type="entry name" value="NUDIX"/>
    <property type="match status" value="1"/>
</dbReference>
<dbReference type="PROSITE" id="PS51462">
    <property type="entry name" value="NUDIX"/>
    <property type="match status" value="1"/>
</dbReference>
<dbReference type="Proteomes" id="UP000661280">
    <property type="component" value="Chromosome 6"/>
</dbReference>
<protein>
    <recommendedName>
        <fullName evidence="3">Nudix hydrolase domain-containing protein</fullName>
    </recommendedName>
</protein>
<evidence type="ECO:0000313" key="4">
    <source>
        <dbReference type="EMBL" id="BCS03033.1"/>
    </source>
</evidence>
<dbReference type="PRINTS" id="PR00502">
    <property type="entry name" value="NUDIXFAMILY"/>
</dbReference>
<dbReference type="InterPro" id="IPR020084">
    <property type="entry name" value="NUDIX_hydrolase_CS"/>
</dbReference>
<dbReference type="FunFam" id="3.90.79.10:FF:000060">
    <property type="entry name" value="Nudix hydrolase 1"/>
    <property type="match status" value="1"/>
</dbReference>
<evidence type="ECO:0000259" key="3">
    <source>
        <dbReference type="PROSITE" id="PS51462"/>
    </source>
</evidence>
<dbReference type="Gene3D" id="3.90.79.10">
    <property type="entry name" value="Nucleoside Triphosphate Pyrophosphohydrolase"/>
    <property type="match status" value="1"/>
</dbReference>
<dbReference type="GO" id="GO:0005829">
    <property type="term" value="C:cytosol"/>
    <property type="evidence" value="ECO:0007669"/>
    <property type="project" value="TreeGrafter"/>
</dbReference>
<dbReference type="PANTHER" id="PTHR16099:SF5">
    <property type="entry name" value="NUCLEOTIDE TRIPHOSPHATE DIPHOSPHATASE NUDT15"/>
    <property type="match status" value="1"/>
</dbReference>
<keyword evidence="5" id="KW-1185">Reference proteome</keyword>
<comment type="similarity">
    <text evidence="2">Belongs to the Nudix hydrolase family.</text>
</comment>
<proteinExistence type="inferred from homology"/>
<evidence type="ECO:0000256" key="1">
    <source>
        <dbReference type="ARBA" id="ARBA00022801"/>
    </source>
</evidence>
<feature type="domain" description="Nudix hydrolase" evidence="3">
    <location>
        <begin position="93"/>
        <end position="224"/>
    </location>
</feature>
<dbReference type="AlphaFoldDB" id="A0A7R7WHE2"/>
<dbReference type="KEGG" id="aluc:AKAW2_61297S"/>
<reference evidence="4" key="1">
    <citation type="submission" date="2021-01" db="EMBL/GenBank/DDBJ databases">
        <authorList>
            <consortium name="Aspergillus luchuensis mut. kawachii IFO 4304 genome sequencing consortium"/>
            <person name="Kazuki M."/>
            <person name="Futagami T."/>
        </authorList>
    </citation>
    <scope>NUCLEOTIDE SEQUENCE</scope>
    <source>
        <strain evidence="4">IFO 4308</strain>
    </source>
</reference>
<dbReference type="RefSeq" id="XP_041546795.1">
    <property type="nucleotide sequence ID" value="XM_041680873.1"/>
</dbReference>
<dbReference type="InterPro" id="IPR020476">
    <property type="entry name" value="Nudix_hydrolase"/>
</dbReference>
<dbReference type="EMBL" id="AP024430">
    <property type="protein sequence ID" value="BCS03033.1"/>
    <property type="molecule type" value="Genomic_DNA"/>
</dbReference>
<reference evidence="4" key="2">
    <citation type="submission" date="2021-02" db="EMBL/GenBank/DDBJ databases">
        <title>Aspergillus luchuensis mut. kawachii IFO 4304 genome sequence.</title>
        <authorList>
            <person name="Mori K."/>
            <person name="Kadooka C."/>
            <person name="Goto M."/>
            <person name="Futagami T."/>
        </authorList>
    </citation>
    <scope>NUCLEOTIDE SEQUENCE</scope>
    <source>
        <strain evidence="4">IFO 4308</strain>
    </source>
</reference>
<dbReference type="PANTHER" id="PTHR16099">
    <property type="entry name" value="8-OXO-DGTP DIPHOSPHATES NUDT15"/>
    <property type="match status" value="1"/>
</dbReference>